<gene>
    <name evidence="4" type="ORF">ODE01S_07420</name>
</gene>
<keyword evidence="2" id="KW-0413">Isomerase</keyword>
<dbReference type="Gene3D" id="3.10.310.10">
    <property type="entry name" value="Diaminopimelate Epimerase, Chain A, domain 1"/>
    <property type="match status" value="2"/>
</dbReference>
<dbReference type="Proteomes" id="UP000321827">
    <property type="component" value="Unassembled WGS sequence"/>
</dbReference>
<comment type="caution">
    <text evidence="4">The sequence shown here is derived from an EMBL/GenBank/DDBJ whole genome shotgun (WGS) entry which is preliminary data.</text>
</comment>
<dbReference type="Pfam" id="PF02567">
    <property type="entry name" value="PhzC-PhzF"/>
    <property type="match status" value="1"/>
</dbReference>
<dbReference type="EMBL" id="BJXN01000004">
    <property type="protein sequence ID" value="GEM89308.1"/>
    <property type="molecule type" value="Genomic_DNA"/>
</dbReference>
<evidence type="ECO:0000313" key="4">
    <source>
        <dbReference type="EMBL" id="GEM89308.1"/>
    </source>
</evidence>
<dbReference type="PIRSF" id="PIRSF016184">
    <property type="entry name" value="PhzC_PhzF"/>
    <property type="match status" value="1"/>
</dbReference>
<accession>A0A511RI39</accession>
<dbReference type="InterPro" id="IPR003719">
    <property type="entry name" value="Phenazine_PhzF-like"/>
</dbReference>
<organism evidence="4 5">
    <name type="scientific">Oceanithermus desulfurans NBRC 100063</name>
    <dbReference type="NCBI Taxonomy" id="1227550"/>
    <lineage>
        <taxon>Bacteria</taxon>
        <taxon>Thermotogati</taxon>
        <taxon>Deinococcota</taxon>
        <taxon>Deinococci</taxon>
        <taxon>Thermales</taxon>
        <taxon>Thermaceae</taxon>
        <taxon>Oceanithermus</taxon>
    </lineage>
</organism>
<dbReference type="OrthoDB" id="9788221at2"/>
<dbReference type="PANTHER" id="PTHR13774:SF39">
    <property type="entry name" value="BIOSYNTHESIS PROTEIN, PUTATIVE-RELATED"/>
    <property type="match status" value="1"/>
</dbReference>
<dbReference type="NCBIfam" id="TIGR00654">
    <property type="entry name" value="PhzF_family"/>
    <property type="match status" value="1"/>
</dbReference>
<evidence type="ECO:0000256" key="2">
    <source>
        <dbReference type="ARBA" id="ARBA00023235"/>
    </source>
</evidence>
<dbReference type="PANTHER" id="PTHR13774">
    <property type="entry name" value="PHENAZINE BIOSYNTHESIS PROTEIN"/>
    <property type="match status" value="1"/>
</dbReference>
<dbReference type="AlphaFoldDB" id="A0A511RI39"/>
<dbReference type="GO" id="GO:0005737">
    <property type="term" value="C:cytoplasm"/>
    <property type="evidence" value="ECO:0007669"/>
    <property type="project" value="TreeGrafter"/>
</dbReference>
<dbReference type="GO" id="GO:0016853">
    <property type="term" value="F:isomerase activity"/>
    <property type="evidence" value="ECO:0007669"/>
    <property type="project" value="UniProtKB-KW"/>
</dbReference>
<name>A0A511RI39_9DEIN</name>
<sequence>MKLPYLLVDAFTRTPGTGNRAAVLLDARGLSDAQMRRVAQELETSETVFVTDWKDNVFSVRFYTPAREVEFAGHAAIALAVTLTLQGRIGESERQLFLQTPVDNIPVHLERDEAGVIQAVMREPAPRFRDVLSWSALRELLEALGINERYLHRGLPSGVAFSGLWSAFVPLIAPGLVDELEPDMERLVEICSVLEVDTVHTYAPVGPRAYYARDFAPALGIPEDPVTGTANGALAALLARAGVVPRREGSAEIQVLQGHHLGVPGVVRVRVEYAVSGEPYAVYVGGPAVVAHSGWIGVR</sequence>
<dbReference type="SUPFAM" id="SSF54506">
    <property type="entry name" value="Diaminopimelate epimerase-like"/>
    <property type="match status" value="1"/>
</dbReference>
<comment type="similarity">
    <text evidence="1">Belongs to the PhzF family.</text>
</comment>
<dbReference type="RefSeq" id="WP_147145999.1">
    <property type="nucleotide sequence ID" value="NZ_BJXN01000004.1"/>
</dbReference>
<feature type="active site" evidence="3">
    <location>
        <position position="46"/>
    </location>
</feature>
<evidence type="ECO:0000313" key="5">
    <source>
        <dbReference type="Proteomes" id="UP000321827"/>
    </source>
</evidence>
<protein>
    <submittedName>
        <fullName evidence="4">Phenazine biosynthesis protein PhzF</fullName>
    </submittedName>
</protein>
<evidence type="ECO:0000256" key="3">
    <source>
        <dbReference type="PIRSR" id="PIRSR016184-1"/>
    </source>
</evidence>
<reference evidence="4 5" key="1">
    <citation type="submission" date="2019-07" db="EMBL/GenBank/DDBJ databases">
        <title>Whole genome shotgun sequence of Oceanithermus desulfurans NBRC 100063.</title>
        <authorList>
            <person name="Hosoyama A."/>
            <person name="Uohara A."/>
            <person name="Ohji S."/>
            <person name="Ichikawa N."/>
        </authorList>
    </citation>
    <scope>NUCLEOTIDE SEQUENCE [LARGE SCALE GENOMIC DNA]</scope>
    <source>
        <strain evidence="4 5">NBRC 100063</strain>
    </source>
</reference>
<evidence type="ECO:0000256" key="1">
    <source>
        <dbReference type="ARBA" id="ARBA00008270"/>
    </source>
</evidence>
<proteinExistence type="inferred from homology"/>